<dbReference type="Proteomes" id="UP001162156">
    <property type="component" value="Unassembled WGS sequence"/>
</dbReference>
<feature type="compositionally biased region" description="Polar residues" evidence="1">
    <location>
        <begin position="599"/>
        <end position="610"/>
    </location>
</feature>
<name>A0AAV8WKM9_9CUCU</name>
<protein>
    <recommendedName>
        <fullName evidence="2">DUF5641 domain-containing protein</fullName>
    </recommendedName>
</protein>
<keyword evidence="4" id="KW-1185">Reference proteome</keyword>
<dbReference type="Pfam" id="PF18701">
    <property type="entry name" value="DUF5641"/>
    <property type="match status" value="1"/>
</dbReference>
<feature type="region of interest" description="Disordered" evidence="1">
    <location>
        <begin position="573"/>
        <end position="610"/>
    </location>
</feature>
<feature type="compositionally biased region" description="Polar residues" evidence="1">
    <location>
        <begin position="573"/>
        <end position="590"/>
    </location>
</feature>
<evidence type="ECO:0000313" key="3">
    <source>
        <dbReference type="EMBL" id="KAJ8926652.1"/>
    </source>
</evidence>
<gene>
    <name evidence="3" type="ORF">NQ314_020954</name>
</gene>
<proteinExistence type="predicted"/>
<dbReference type="PANTHER" id="PTHR47331:SF1">
    <property type="entry name" value="GAG-LIKE PROTEIN"/>
    <property type="match status" value="1"/>
</dbReference>
<evidence type="ECO:0000256" key="1">
    <source>
        <dbReference type="SAM" id="MobiDB-lite"/>
    </source>
</evidence>
<dbReference type="PANTHER" id="PTHR47331">
    <property type="entry name" value="PHD-TYPE DOMAIN-CONTAINING PROTEIN"/>
    <property type="match status" value="1"/>
</dbReference>
<accession>A0AAV8WKM9</accession>
<dbReference type="InterPro" id="IPR005312">
    <property type="entry name" value="DUF1759"/>
</dbReference>
<dbReference type="InterPro" id="IPR040676">
    <property type="entry name" value="DUF5641"/>
</dbReference>
<evidence type="ECO:0000313" key="4">
    <source>
        <dbReference type="Proteomes" id="UP001162156"/>
    </source>
</evidence>
<feature type="region of interest" description="Disordered" evidence="1">
    <location>
        <begin position="441"/>
        <end position="467"/>
    </location>
</feature>
<evidence type="ECO:0000259" key="2">
    <source>
        <dbReference type="Pfam" id="PF18701"/>
    </source>
</evidence>
<feature type="domain" description="DUF5641" evidence="2">
    <location>
        <begin position="900"/>
        <end position="990"/>
    </location>
</feature>
<dbReference type="Pfam" id="PF03564">
    <property type="entry name" value="DUF1759"/>
    <property type="match status" value="1"/>
</dbReference>
<reference evidence="3" key="1">
    <citation type="journal article" date="2023" name="Insect Mol. Biol.">
        <title>Genome sequencing provides insights into the evolution of gene families encoding plant cell wall-degrading enzymes in longhorned beetles.</title>
        <authorList>
            <person name="Shin N.R."/>
            <person name="Okamura Y."/>
            <person name="Kirsch R."/>
            <person name="Pauchet Y."/>
        </authorList>
    </citation>
    <scope>NUCLEOTIDE SEQUENCE</scope>
    <source>
        <strain evidence="3">RBIC_L_NR</strain>
    </source>
</reference>
<dbReference type="AlphaFoldDB" id="A0AAV8WKM9"/>
<organism evidence="3 4">
    <name type="scientific">Rhamnusium bicolor</name>
    <dbReference type="NCBI Taxonomy" id="1586634"/>
    <lineage>
        <taxon>Eukaryota</taxon>
        <taxon>Metazoa</taxon>
        <taxon>Ecdysozoa</taxon>
        <taxon>Arthropoda</taxon>
        <taxon>Hexapoda</taxon>
        <taxon>Insecta</taxon>
        <taxon>Pterygota</taxon>
        <taxon>Neoptera</taxon>
        <taxon>Endopterygota</taxon>
        <taxon>Coleoptera</taxon>
        <taxon>Polyphaga</taxon>
        <taxon>Cucujiformia</taxon>
        <taxon>Chrysomeloidea</taxon>
        <taxon>Cerambycidae</taxon>
        <taxon>Lepturinae</taxon>
        <taxon>Rhagiini</taxon>
        <taxon>Rhamnusium</taxon>
    </lineage>
</organism>
<comment type="caution">
    <text evidence="3">The sequence shown here is derived from an EMBL/GenBank/DDBJ whole genome shotgun (WGS) entry which is preliminary data.</text>
</comment>
<dbReference type="EMBL" id="JANEYF010005822">
    <property type="protein sequence ID" value="KAJ8926652.1"/>
    <property type="molecule type" value="Genomic_DNA"/>
</dbReference>
<sequence length="993" mass="112702">MCNHNCRASDHHFTYLPRARHHRQRGPSSRIKSVQHHTTGFVLNLRQTLKMTSRKIYYTDEDLLKILENDDLSDIEILSNDDDGWEPEDMFRNAVELGGRFVDAWTRERPSAEEIKQNRENFKTKPLHETRVFKQDFHTMAPKRETIAIRNLVISRIRETFDLAQLAYTDKSKLVLFKIKYRLLAESYEEFKAVHVQIISQLPDADLEAQDEIRKEVDDIYMQILATYEEFYPTDSTTPSGGTLTLSTTPSPTPLTPSLNNVRLPKLELIKFSGKLETWQTFIDIFNSSVHDCPHITEINKFQYLIASLSDEPLTLIKSIPLTATNYELAYSTLVKRYSNKRLLTLHHWRTLKNYPALTTDNFKMLRQLIDTFSENIAVLENLGCNVKEWDFVLTDLLLDKLDAATRTRFELSSDATVIPKYDDLKDFLLKQCIALETVSSSKSTGTNSPRYTRSSVNQNPSLGRSNVPKSSFHPNSFVVNTQNGNCVVTNQSSPSHSLPCHLCKMNHFIYRCPSFLAKSPSDRFQAVKQARLCVNCLRQYHPMANCPSQHTCKTCKLKHHSLLHFNQARPSASSDNFNLNTQSHPQQGRSSPPPPSSTGVNACTSFSSEPNSARTTVLLATVSLEIKNKWGNFSTIRALLDPGSQASFIVDSSVKHLGLMRSTNHTSIFSLGQTTANSSGGITTCHIRLHGSQQSPLEERLAPTSWRYVPSIDNPADPASRGLLPNDVLSCSLWWAAPTFLQQTSDLWPLDSFNTTPSPDTDLEEKSVVLLAQTVPSEIINLLNKFSSLRQIQGIVAYIFRFIGNVRSQKRVVGSISADELHQALFRIVKIVQNESFPKEISTIRNNQKCPKYLQKLAPFLDADGILRVGGRLSNSDLTFSVKHPALLSRNDRLTELIIQQMHQRFWTRWKDEYLHNLYQRSKWSKSHLFKPVNIGTLVLIKDNLTPPLKWRVGRIVELYPGNDGVARVASVLTPQGIFKRPLIKLCALPSQ</sequence>